<dbReference type="OrthoDB" id="9812221at2"/>
<feature type="transmembrane region" description="Helical" evidence="6">
    <location>
        <begin position="201"/>
        <end position="220"/>
    </location>
</feature>
<dbReference type="PANTHER" id="PTHR42718">
    <property type="entry name" value="MAJOR FACILITATOR SUPERFAMILY MULTIDRUG TRANSPORTER MFSC"/>
    <property type="match status" value="1"/>
</dbReference>
<feature type="domain" description="Major facilitator superfamily (MFS) profile" evidence="7">
    <location>
        <begin position="15"/>
        <end position="472"/>
    </location>
</feature>
<feature type="transmembrane region" description="Helical" evidence="6">
    <location>
        <begin position="232"/>
        <end position="251"/>
    </location>
</feature>
<dbReference type="Gene3D" id="1.20.1250.20">
    <property type="entry name" value="MFS general substrate transporter like domains"/>
    <property type="match status" value="1"/>
</dbReference>
<dbReference type="RefSeq" id="WP_142661039.1">
    <property type="nucleotide sequence ID" value="NZ_CABFVA020000123.1"/>
</dbReference>
<protein>
    <submittedName>
        <fullName evidence="8">Multidrug export protein EmrB</fullName>
    </submittedName>
</protein>
<dbReference type="SUPFAM" id="SSF103473">
    <property type="entry name" value="MFS general substrate transporter"/>
    <property type="match status" value="1"/>
</dbReference>
<evidence type="ECO:0000256" key="6">
    <source>
        <dbReference type="SAM" id="Phobius"/>
    </source>
</evidence>
<keyword evidence="4 6" id="KW-1133">Transmembrane helix</keyword>
<feature type="transmembrane region" description="Helical" evidence="6">
    <location>
        <begin position="272"/>
        <end position="293"/>
    </location>
</feature>
<dbReference type="PANTHER" id="PTHR42718:SF9">
    <property type="entry name" value="MAJOR FACILITATOR SUPERFAMILY MULTIDRUG TRANSPORTER MFSC"/>
    <property type="match status" value="1"/>
</dbReference>
<sequence>MKPEIVLRGWRFWAVHLVLPLEFLLALYGSSSYAAFNLYTVGDMGQSPSHGSWTSAVFFAGRGLGMFLAPFVSRRFQSIPSLLASCFGLSAVSFLCGQIGDFYLFLALRLLLGFFSGMAMILAQFIALRLHPVERWANVITGFGLLLVSTFAFGPNIGGLMEEAVGWRAFFVIAALLHLSFGGFLWAVLPRRREERVSYRFDWAGLAFALLSMLSLQALIVRGQDEDWYNSTLVIVLAAVGVLSLIVFAIWELGRKEPLIDVRLFLQPHYTTGVLASSIILLLAFGMLSLILGNLQSTSGYTPDLAARSFLLVFLLAPAGWILATYLNRHVDPRWPSALFLLGFAAYAYWVSTYDYFGRRSWYTYLLGSQVLEGFCLGAIATLTAVALRGTPRHRESAASQTLTLVRTYAMSWGPGLLGTLFTHRTAFQQTRLVETAPWGDPAFGLALDRLLQAGASSLQAVRLLGGYASSHAVILATEDVFRFCFWCFLGLALLVCTPLAKKREPARANRSPE</sequence>
<feature type="transmembrane region" description="Helical" evidence="6">
    <location>
        <begin position="135"/>
        <end position="153"/>
    </location>
</feature>
<organism evidence="8 9">
    <name type="scientific">Methylacidimicrobium tartarophylax</name>
    <dbReference type="NCBI Taxonomy" id="1041768"/>
    <lineage>
        <taxon>Bacteria</taxon>
        <taxon>Pseudomonadati</taxon>
        <taxon>Verrucomicrobiota</taxon>
        <taxon>Methylacidimicrobium</taxon>
    </lineage>
</organism>
<dbReference type="Proteomes" id="UP000334923">
    <property type="component" value="Unassembled WGS sequence"/>
</dbReference>
<feature type="transmembrane region" description="Helical" evidence="6">
    <location>
        <begin position="12"/>
        <end position="31"/>
    </location>
</feature>
<accession>A0A5E6MJ28</accession>
<feature type="transmembrane region" description="Helical" evidence="6">
    <location>
        <begin position="165"/>
        <end position="189"/>
    </location>
</feature>
<dbReference type="PROSITE" id="PS50850">
    <property type="entry name" value="MFS"/>
    <property type="match status" value="1"/>
</dbReference>
<reference evidence="8 9" key="1">
    <citation type="submission" date="2019-09" db="EMBL/GenBank/DDBJ databases">
        <authorList>
            <person name="Cremers G."/>
        </authorList>
    </citation>
    <scope>NUCLEOTIDE SEQUENCE [LARGE SCALE GENOMIC DNA]</scope>
    <source>
        <strain evidence="8">4A</strain>
    </source>
</reference>
<dbReference type="Pfam" id="PF07690">
    <property type="entry name" value="MFS_1"/>
    <property type="match status" value="1"/>
</dbReference>
<evidence type="ECO:0000259" key="7">
    <source>
        <dbReference type="PROSITE" id="PS50850"/>
    </source>
</evidence>
<keyword evidence="9" id="KW-1185">Reference proteome</keyword>
<evidence type="ECO:0000256" key="2">
    <source>
        <dbReference type="ARBA" id="ARBA00022448"/>
    </source>
</evidence>
<feature type="transmembrane region" description="Helical" evidence="6">
    <location>
        <begin position="79"/>
        <end position="100"/>
    </location>
</feature>
<dbReference type="GO" id="GO:0022857">
    <property type="term" value="F:transmembrane transporter activity"/>
    <property type="evidence" value="ECO:0007669"/>
    <property type="project" value="InterPro"/>
</dbReference>
<evidence type="ECO:0000256" key="3">
    <source>
        <dbReference type="ARBA" id="ARBA00022692"/>
    </source>
</evidence>
<keyword evidence="2" id="KW-0813">Transport</keyword>
<proteinExistence type="predicted"/>
<dbReference type="InterPro" id="IPR020846">
    <property type="entry name" value="MFS_dom"/>
</dbReference>
<dbReference type="GO" id="GO:0016020">
    <property type="term" value="C:membrane"/>
    <property type="evidence" value="ECO:0007669"/>
    <property type="project" value="UniProtKB-SubCell"/>
</dbReference>
<dbReference type="EMBL" id="CABFVA020000123">
    <property type="protein sequence ID" value="VVM08243.1"/>
    <property type="molecule type" value="Genomic_DNA"/>
</dbReference>
<feature type="transmembrane region" description="Helical" evidence="6">
    <location>
        <begin position="363"/>
        <end position="388"/>
    </location>
</feature>
<evidence type="ECO:0000313" key="8">
    <source>
        <dbReference type="EMBL" id="VVM08243.1"/>
    </source>
</evidence>
<keyword evidence="5 6" id="KW-0472">Membrane</keyword>
<evidence type="ECO:0000256" key="4">
    <source>
        <dbReference type="ARBA" id="ARBA00022989"/>
    </source>
</evidence>
<evidence type="ECO:0000256" key="1">
    <source>
        <dbReference type="ARBA" id="ARBA00004141"/>
    </source>
</evidence>
<dbReference type="InterPro" id="IPR011701">
    <property type="entry name" value="MFS"/>
</dbReference>
<feature type="transmembrane region" description="Helical" evidence="6">
    <location>
        <begin position="106"/>
        <end position="128"/>
    </location>
</feature>
<evidence type="ECO:0000313" key="9">
    <source>
        <dbReference type="Proteomes" id="UP000334923"/>
    </source>
</evidence>
<dbReference type="AlphaFoldDB" id="A0A5E6MJ28"/>
<comment type="subcellular location">
    <subcellularLocation>
        <location evidence="1">Membrane</location>
        <topology evidence="1">Multi-pass membrane protein</topology>
    </subcellularLocation>
</comment>
<name>A0A5E6MJ28_9BACT</name>
<evidence type="ECO:0000256" key="5">
    <source>
        <dbReference type="ARBA" id="ARBA00023136"/>
    </source>
</evidence>
<keyword evidence="3 6" id="KW-0812">Transmembrane</keyword>
<feature type="transmembrane region" description="Helical" evidence="6">
    <location>
        <begin position="339"/>
        <end position="357"/>
    </location>
</feature>
<feature type="transmembrane region" description="Helical" evidence="6">
    <location>
        <begin position="51"/>
        <end position="72"/>
    </location>
</feature>
<dbReference type="InterPro" id="IPR036259">
    <property type="entry name" value="MFS_trans_sf"/>
</dbReference>
<feature type="transmembrane region" description="Helical" evidence="6">
    <location>
        <begin position="305"/>
        <end position="327"/>
    </location>
</feature>
<gene>
    <name evidence="8" type="primary">emrB</name>
    <name evidence="8" type="ORF">MAMT_02220</name>
</gene>